<protein>
    <submittedName>
        <fullName evidence="8">Dynamin family protein</fullName>
    </submittedName>
</protein>
<evidence type="ECO:0000256" key="2">
    <source>
        <dbReference type="ARBA" id="ARBA00022741"/>
    </source>
</evidence>
<keyword evidence="3" id="KW-0378">Hydrolase</keyword>
<dbReference type="Pfam" id="PF00350">
    <property type="entry name" value="Dynamin_N"/>
    <property type="match status" value="1"/>
</dbReference>
<evidence type="ECO:0000259" key="7">
    <source>
        <dbReference type="Pfam" id="PF00350"/>
    </source>
</evidence>
<keyword evidence="4" id="KW-0342">GTP-binding</keyword>
<keyword evidence="6" id="KW-0175">Coiled coil</keyword>
<dbReference type="Proteomes" id="UP000600307">
    <property type="component" value="Unassembled WGS sequence"/>
</dbReference>
<evidence type="ECO:0000256" key="3">
    <source>
        <dbReference type="ARBA" id="ARBA00022801"/>
    </source>
</evidence>
<evidence type="ECO:0000256" key="6">
    <source>
        <dbReference type="SAM" id="Coils"/>
    </source>
</evidence>
<dbReference type="InterPro" id="IPR045063">
    <property type="entry name" value="Dynamin_N"/>
</dbReference>
<dbReference type="InterPro" id="IPR027417">
    <property type="entry name" value="P-loop_NTPase"/>
</dbReference>
<proteinExistence type="predicted"/>
<dbReference type="InterPro" id="IPR027094">
    <property type="entry name" value="Mitofusin_fam"/>
</dbReference>
<comment type="caution">
    <text evidence="8">The sequence shown here is derived from an EMBL/GenBank/DDBJ whole genome shotgun (WGS) entry which is preliminary data.</text>
</comment>
<accession>A0ABS0DP22</accession>
<gene>
    <name evidence="8" type="ORF">IV431_08780</name>
</gene>
<sequence length="561" mass="63209">MLTSQKNFSEYLNKLDSLMQGSEISWDQTLIGQIKNTPLLLPVIGAFSAGKSSLLNTFMGMDILPVGIAPETELATELHFSQESYLLAIRHDGNEERLAVEDLTLVNKKSAEYSHLRLYINSPALEAIAPLILVDMPGYGSSLENHNKALAYYLPRGVHFIVVTSIEEGTVTQSVLRHLDTIKVYGGDFSFILSKTNLRAPEQASEITDYINEQLQLYFGADKQVIPLDNQATDTFNKVLSAINPDLVFHNLFIDRLKDQNIDLINQINFASNVIKNSKNVNDNAFRALEQALDGLIQQRNKTQEDMKFRFSTPLITRCINAIDRDLNGQIDRLANFSTTKNAATALEREISEIISSNLTRTLKQEMDQISAEMIQELAVNLTKNNEMLDSLDHNWAKNIADKTEAKLKAVSGFIETMSERLPGKEDAGKVYRLFSTVLAITTSVISPVLELVIVFLPDIIRLLSSINAEEKARKNLLNSVFPGIKSELRNLLPEIVDEQLSNLLKSVSDEFEEQINQQRILITRYQQEREMAQETIDKQLEIFQDLSVELKALATSYLYC</sequence>
<evidence type="ECO:0000256" key="4">
    <source>
        <dbReference type="ARBA" id="ARBA00023134"/>
    </source>
</evidence>
<keyword evidence="5" id="KW-0472">Membrane</keyword>
<organism evidence="8 9">
    <name type="scientific">Rahnella victoriana</name>
    <dbReference type="NCBI Taxonomy" id="1510570"/>
    <lineage>
        <taxon>Bacteria</taxon>
        <taxon>Pseudomonadati</taxon>
        <taxon>Pseudomonadota</taxon>
        <taxon>Gammaproteobacteria</taxon>
        <taxon>Enterobacterales</taxon>
        <taxon>Yersiniaceae</taxon>
        <taxon>Rahnella</taxon>
    </lineage>
</organism>
<feature type="domain" description="Dynamin N-terminal" evidence="7">
    <location>
        <begin position="43"/>
        <end position="195"/>
    </location>
</feature>
<evidence type="ECO:0000313" key="9">
    <source>
        <dbReference type="Proteomes" id="UP000600307"/>
    </source>
</evidence>
<keyword evidence="9" id="KW-1185">Reference proteome</keyword>
<feature type="coiled-coil region" evidence="6">
    <location>
        <begin position="509"/>
        <end position="543"/>
    </location>
</feature>
<dbReference type="EMBL" id="JADOBH010000002">
    <property type="protein sequence ID" value="MBF7955642.1"/>
    <property type="molecule type" value="Genomic_DNA"/>
</dbReference>
<evidence type="ECO:0000313" key="8">
    <source>
        <dbReference type="EMBL" id="MBF7955642.1"/>
    </source>
</evidence>
<comment type="subcellular location">
    <subcellularLocation>
        <location evidence="1">Membrane</location>
    </subcellularLocation>
</comment>
<reference evidence="8 9" key="1">
    <citation type="submission" date="2020-11" db="EMBL/GenBank/DDBJ databases">
        <title>Taxonomic investigation of Rahnella spp.</title>
        <authorList>
            <person name="Lee S.D."/>
        </authorList>
    </citation>
    <scope>NUCLEOTIDE SEQUENCE [LARGE SCALE GENOMIC DNA]</scope>
    <source>
        <strain evidence="8 9">SAP-10</strain>
    </source>
</reference>
<keyword evidence="2" id="KW-0547">Nucleotide-binding</keyword>
<dbReference type="PANTHER" id="PTHR10465:SF0">
    <property type="entry name" value="SARCALUMENIN"/>
    <property type="match status" value="1"/>
</dbReference>
<feature type="coiled-coil region" evidence="6">
    <location>
        <begin position="254"/>
        <end position="306"/>
    </location>
</feature>
<evidence type="ECO:0000256" key="5">
    <source>
        <dbReference type="ARBA" id="ARBA00023136"/>
    </source>
</evidence>
<name>A0ABS0DP22_9GAMM</name>
<dbReference type="PANTHER" id="PTHR10465">
    <property type="entry name" value="TRANSMEMBRANE GTPASE FZO1"/>
    <property type="match status" value="1"/>
</dbReference>
<dbReference type="Gene3D" id="3.40.50.300">
    <property type="entry name" value="P-loop containing nucleotide triphosphate hydrolases"/>
    <property type="match status" value="1"/>
</dbReference>
<dbReference type="RefSeq" id="WP_195817083.1">
    <property type="nucleotide sequence ID" value="NZ_JADOBH010000002.1"/>
</dbReference>
<dbReference type="SUPFAM" id="SSF52540">
    <property type="entry name" value="P-loop containing nucleoside triphosphate hydrolases"/>
    <property type="match status" value="1"/>
</dbReference>
<evidence type="ECO:0000256" key="1">
    <source>
        <dbReference type="ARBA" id="ARBA00004370"/>
    </source>
</evidence>